<organism evidence="1 2">
    <name type="scientific">Guptibacillus hwajinpoensis</name>
    <dbReference type="NCBI Taxonomy" id="208199"/>
    <lineage>
        <taxon>Bacteria</taxon>
        <taxon>Bacillati</taxon>
        <taxon>Bacillota</taxon>
        <taxon>Bacilli</taxon>
        <taxon>Bacillales</taxon>
        <taxon>Guptibacillaceae</taxon>
        <taxon>Guptibacillus</taxon>
    </lineage>
</organism>
<dbReference type="OrthoDB" id="179394at2"/>
<protein>
    <submittedName>
        <fullName evidence="1">Hydrogenase expression protein HypB</fullName>
    </submittedName>
</protein>
<evidence type="ECO:0000313" key="1">
    <source>
        <dbReference type="EMBL" id="TKD71251.1"/>
    </source>
</evidence>
<dbReference type="Proteomes" id="UP000310541">
    <property type="component" value="Unassembled WGS sequence"/>
</dbReference>
<proteinExistence type="predicted"/>
<name>A0A4U1MKM2_9BACL</name>
<dbReference type="AlphaFoldDB" id="A0A4U1MKM2"/>
<dbReference type="SUPFAM" id="SSF56112">
    <property type="entry name" value="Protein kinase-like (PK-like)"/>
    <property type="match status" value="1"/>
</dbReference>
<comment type="caution">
    <text evidence="1">The sequence shown here is derived from an EMBL/GenBank/DDBJ whole genome shotgun (WGS) entry which is preliminary data.</text>
</comment>
<accession>A0A4U1MKM2</accession>
<dbReference type="GO" id="GO:0019748">
    <property type="term" value="P:secondary metabolic process"/>
    <property type="evidence" value="ECO:0007669"/>
    <property type="project" value="InterPro"/>
</dbReference>
<gene>
    <name evidence="1" type="ORF">FBF83_00110</name>
</gene>
<evidence type="ECO:0000313" key="2">
    <source>
        <dbReference type="Proteomes" id="UP000310541"/>
    </source>
</evidence>
<dbReference type="EMBL" id="SWFM01000001">
    <property type="protein sequence ID" value="TKD71251.1"/>
    <property type="molecule type" value="Genomic_DNA"/>
</dbReference>
<dbReference type="InterPro" id="IPR006748">
    <property type="entry name" value="NH2Glyco/OHUrea_AB-resist_kin"/>
</dbReference>
<dbReference type="Pfam" id="PF04655">
    <property type="entry name" value="APH_6_hur"/>
    <property type="match status" value="1"/>
</dbReference>
<dbReference type="GO" id="GO:0016773">
    <property type="term" value="F:phosphotransferase activity, alcohol group as acceptor"/>
    <property type="evidence" value="ECO:0007669"/>
    <property type="project" value="InterPro"/>
</dbReference>
<sequence length="328" mass="37709">MNLSIPMKKIECIHQEGKMKLQSKFEQLVHLYFGDKGASWLKRLPELIHYCEQKWPLKVQDPYALSINYVAPALLNNGNEVVVKICLPGKEFLNELEALQLLGEKSIVKLIDYDKDKGLLILQKLSPGITLAEVKDDEEACHIAAKVLRKLTIAVPVNNRLPTTQAKEDSLRTLVIENTQGVGPIYQDTLEKALQTCTYLHQTPKQQLLLHGDFHHYNILYSGEDSWAAIDPKGLIGELEFDVIQFLLNKLPNQGVYELTEKRVNIFTEELQLDKERLLLWGFCKAVLATSWTIDGDRYDQEFFQMIDIFERLYEVHFGKLIKNLDID</sequence>
<dbReference type="InterPro" id="IPR011009">
    <property type="entry name" value="Kinase-like_dom_sf"/>
</dbReference>
<reference evidence="1 2" key="1">
    <citation type="submission" date="2019-04" db="EMBL/GenBank/DDBJ databases">
        <title>Genome sequence of Bacillus hwajinpoensis strain Y2.</title>
        <authorList>
            <person name="Fair J.L."/>
            <person name="Maclea K.S."/>
        </authorList>
    </citation>
    <scope>NUCLEOTIDE SEQUENCE [LARGE SCALE GENOMIC DNA]</scope>
    <source>
        <strain evidence="1 2">Y2</strain>
    </source>
</reference>